<evidence type="ECO:0000256" key="3">
    <source>
        <dbReference type="ARBA" id="ARBA00022679"/>
    </source>
</evidence>
<dbReference type="AlphaFoldDB" id="A0A0B4XLU8"/>
<dbReference type="EMBL" id="CP004387">
    <property type="protein sequence ID" value="AJD47513.1"/>
    <property type="molecule type" value="Genomic_DNA"/>
</dbReference>
<dbReference type="PANTHER" id="PTHR11712">
    <property type="entry name" value="POLYKETIDE SYNTHASE-RELATED"/>
    <property type="match status" value="1"/>
</dbReference>
<dbReference type="RefSeq" id="WP_008737494.1">
    <property type="nucleotide sequence ID" value="NZ_CP004387.1"/>
</dbReference>
<dbReference type="GO" id="GO:0004315">
    <property type="term" value="F:3-oxoacyl-[acyl-carrier-protein] synthase activity"/>
    <property type="evidence" value="ECO:0007669"/>
    <property type="project" value="TreeGrafter"/>
</dbReference>
<dbReference type="InterPro" id="IPR014030">
    <property type="entry name" value="Ketoacyl_synth_N"/>
</dbReference>
<name>A0A0B4XLU8_9GAMM</name>
<organism evidence="6 7">
    <name type="scientific">Isoalcanivorax pacificus W11-5</name>
    <dbReference type="NCBI Taxonomy" id="391936"/>
    <lineage>
        <taxon>Bacteria</taxon>
        <taxon>Pseudomonadati</taxon>
        <taxon>Pseudomonadota</taxon>
        <taxon>Gammaproteobacteria</taxon>
        <taxon>Oceanospirillales</taxon>
        <taxon>Alcanivoracaceae</taxon>
        <taxon>Isoalcanivorax</taxon>
    </lineage>
</organism>
<comment type="pathway">
    <text evidence="1">Lipid metabolism; fatty acid biosynthesis.</text>
</comment>
<dbReference type="InterPro" id="IPR016039">
    <property type="entry name" value="Thiolase-like"/>
</dbReference>
<dbReference type="PROSITE" id="PS52004">
    <property type="entry name" value="KS3_2"/>
    <property type="match status" value="1"/>
</dbReference>
<feature type="domain" description="Ketosynthase family 3 (KS3)" evidence="5">
    <location>
        <begin position="1"/>
        <end position="523"/>
    </location>
</feature>
<evidence type="ECO:0000313" key="6">
    <source>
        <dbReference type="EMBL" id="AJD47513.1"/>
    </source>
</evidence>
<evidence type="ECO:0000256" key="2">
    <source>
        <dbReference type="ARBA" id="ARBA00008467"/>
    </source>
</evidence>
<keyword evidence="3 4" id="KW-0808">Transferase</keyword>
<dbReference type="HOGENOM" id="CLU_030172_0_0_6"/>
<protein>
    <submittedName>
        <fullName evidence="6">Beta-ketoacyl synthase</fullName>
    </submittedName>
</protein>
<dbReference type="InterPro" id="IPR047224">
    <property type="entry name" value="FAS_alpha_su_C"/>
</dbReference>
<proteinExistence type="inferred from homology"/>
<dbReference type="InterPro" id="IPR020841">
    <property type="entry name" value="PKS_Beta-ketoAc_synthase_dom"/>
</dbReference>
<dbReference type="PANTHER" id="PTHR11712:SF336">
    <property type="entry name" value="3-OXOACYL-[ACYL-CARRIER-PROTEIN] SYNTHASE, MITOCHONDRIAL"/>
    <property type="match status" value="1"/>
</dbReference>
<dbReference type="OrthoDB" id="9784825at2"/>
<dbReference type="Proteomes" id="UP000006764">
    <property type="component" value="Chromosome"/>
</dbReference>
<evidence type="ECO:0000256" key="1">
    <source>
        <dbReference type="ARBA" id="ARBA00005194"/>
    </source>
</evidence>
<dbReference type="Pfam" id="PF00109">
    <property type="entry name" value="ketoacyl-synt"/>
    <property type="match status" value="1"/>
</dbReference>
<dbReference type="STRING" id="391936.S7S_05465"/>
<keyword evidence="7" id="KW-1185">Reference proteome</keyword>
<dbReference type="InterPro" id="IPR000794">
    <property type="entry name" value="Beta-ketoacyl_synthase"/>
</dbReference>
<dbReference type="CDD" id="cd00828">
    <property type="entry name" value="elong_cond_enzymes"/>
    <property type="match status" value="1"/>
</dbReference>
<dbReference type="GO" id="GO:0005829">
    <property type="term" value="C:cytosol"/>
    <property type="evidence" value="ECO:0007669"/>
    <property type="project" value="TreeGrafter"/>
</dbReference>
<dbReference type="SUPFAM" id="SSF53901">
    <property type="entry name" value="Thiolase-like"/>
    <property type="match status" value="2"/>
</dbReference>
<reference evidence="6 7" key="1">
    <citation type="journal article" date="2012" name="J. Bacteriol.">
        <title>Genome sequence of an alkane-degrading bacterium, Alcanivorax pacificus type strain W11-5, isolated from deep sea sediment.</title>
        <authorList>
            <person name="Lai Q."/>
            <person name="Shao Z."/>
        </authorList>
    </citation>
    <scope>NUCLEOTIDE SEQUENCE [LARGE SCALE GENOMIC DNA]</scope>
    <source>
        <strain evidence="6 7">W11-5</strain>
    </source>
</reference>
<sequence>MSALPVITALGGVSPAGRSACHHGFNRLIFDALDAAGQARTLRALRSLDTTGRYADDAALLEGSLVRRLEAPLLDPDRIAISVSASQGEAPASFVVRNMDLPQPLPEGWQVTRVDNRRSLVTLPGGSDVLLPGYQRSKVQSAGQLPGGFDPAQLYPSRHHPRPLQLAVYGASEALGMLGLDWSQLCARLAPDQIGVYASNAMSQLDDHGLGGLFRYPATGRRISSKQVPLGLGEMTADFINAYVLGAAGSTGGMLGACATFLYNLQLGVQDIRAGRRRLVVVGTSEAPLVPEVIEGYRAMGALGEDEALRKLDPGRDTPDHRRACRPFGFNVGFTIAESAQFAILMDDALALEMGADILGAVPDVFVHADGPKKSISAPGIGNHLTMIRAAHLTRQLIGERGLREHSFVHAHGTGTPQNRVTESDVMERTAAAFGIRNWPVAAIKCYVGHSLGSAGGDQLAATLGTFASGILPGIFTLDQIAPDVHREHLHFSQAHRTLDTPKAALLNSKGFGGNNATAVVLSPEAVLPLLTQRHGAEALTQWQHRVEQTREAIATWDEQALRGETRPRYHFGEGVLDSDDLTLSDKAVTVPGWGRPLVLEEDAGFAEYLDKR</sequence>
<dbReference type="GO" id="GO:0006633">
    <property type="term" value="P:fatty acid biosynthetic process"/>
    <property type="evidence" value="ECO:0007669"/>
    <property type="project" value="TreeGrafter"/>
</dbReference>
<dbReference type="SMART" id="SM00825">
    <property type="entry name" value="PKS_KS"/>
    <property type="match status" value="1"/>
</dbReference>
<comment type="similarity">
    <text evidence="2 4">Belongs to the thiolase-like superfamily. Beta-ketoacyl-ACP synthases family.</text>
</comment>
<evidence type="ECO:0000313" key="7">
    <source>
        <dbReference type="Proteomes" id="UP000006764"/>
    </source>
</evidence>
<dbReference type="Pfam" id="PF02801">
    <property type="entry name" value="Ketoacyl-synt_C"/>
    <property type="match status" value="1"/>
</dbReference>
<evidence type="ECO:0000256" key="4">
    <source>
        <dbReference type="RuleBase" id="RU003694"/>
    </source>
</evidence>
<gene>
    <name evidence="6" type="ORF">S7S_05465</name>
</gene>
<dbReference type="InterPro" id="IPR014031">
    <property type="entry name" value="Ketoacyl_synth_C"/>
</dbReference>
<dbReference type="Gene3D" id="3.40.47.10">
    <property type="match status" value="1"/>
</dbReference>
<evidence type="ECO:0000259" key="5">
    <source>
        <dbReference type="PROSITE" id="PS52004"/>
    </source>
</evidence>
<dbReference type="KEGG" id="apac:S7S_05465"/>
<accession>A0A0B4XLU8</accession>